<dbReference type="PANTHER" id="PTHR24006:SF644">
    <property type="entry name" value="UBIQUITIN CARBOXYL-TERMINAL HYDROLASE 7"/>
    <property type="match status" value="1"/>
</dbReference>
<dbReference type="PROSITE" id="PS50235">
    <property type="entry name" value="USP_3"/>
    <property type="match status" value="1"/>
</dbReference>
<dbReference type="GO" id="GO:0016579">
    <property type="term" value="P:protein deubiquitination"/>
    <property type="evidence" value="ECO:0007669"/>
    <property type="project" value="InterPro"/>
</dbReference>
<dbReference type="GO" id="GO:0004843">
    <property type="term" value="F:cysteine-type deubiquitinase activity"/>
    <property type="evidence" value="ECO:0007669"/>
    <property type="project" value="InterPro"/>
</dbReference>
<evidence type="ECO:0000313" key="4">
    <source>
        <dbReference type="Proteomes" id="UP000604046"/>
    </source>
</evidence>
<evidence type="ECO:0000313" key="3">
    <source>
        <dbReference type="EMBL" id="CAE7257314.1"/>
    </source>
</evidence>
<feature type="region of interest" description="Disordered" evidence="1">
    <location>
        <begin position="1"/>
        <end position="91"/>
    </location>
</feature>
<dbReference type="InterPro" id="IPR008974">
    <property type="entry name" value="TRAF-like"/>
</dbReference>
<organism evidence="3 4">
    <name type="scientific">Symbiodinium natans</name>
    <dbReference type="NCBI Taxonomy" id="878477"/>
    <lineage>
        <taxon>Eukaryota</taxon>
        <taxon>Sar</taxon>
        <taxon>Alveolata</taxon>
        <taxon>Dinophyceae</taxon>
        <taxon>Suessiales</taxon>
        <taxon>Symbiodiniaceae</taxon>
        <taxon>Symbiodinium</taxon>
    </lineage>
</organism>
<proteinExistence type="predicted"/>
<feature type="domain" description="USP" evidence="2">
    <location>
        <begin position="205"/>
        <end position="539"/>
    </location>
</feature>
<dbReference type="InterPro" id="IPR028889">
    <property type="entry name" value="USP"/>
</dbReference>
<evidence type="ECO:0000259" key="2">
    <source>
        <dbReference type="PROSITE" id="PS50235"/>
    </source>
</evidence>
<dbReference type="InterPro" id="IPR038765">
    <property type="entry name" value="Papain-like_cys_pep_sf"/>
</dbReference>
<dbReference type="InterPro" id="IPR050164">
    <property type="entry name" value="Peptidase_C19"/>
</dbReference>
<dbReference type="OrthoDB" id="445552at2759"/>
<feature type="compositionally biased region" description="Basic and acidic residues" evidence="1">
    <location>
        <begin position="25"/>
        <end position="61"/>
    </location>
</feature>
<dbReference type="PANTHER" id="PTHR24006">
    <property type="entry name" value="UBIQUITIN CARBOXYL-TERMINAL HYDROLASE"/>
    <property type="match status" value="1"/>
</dbReference>
<dbReference type="InterPro" id="IPR001394">
    <property type="entry name" value="Peptidase_C19_UCH"/>
</dbReference>
<gene>
    <name evidence="3" type="primary">UBP12</name>
    <name evidence="3" type="ORF">SNAT2548_LOCUS13275</name>
</gene>
<dbReference type="Proteomes" id="UP000604046">
    <property type="component" value="Unassembled WGS sequence"/>
</dbReference>
<dbReference type="Gene3D" id="3.90.70.10">
    <property type="entry name" value="Cysteine proteinases"/>
    <property type="match status" value="1"/>
</dbReference>
<dbReference type="GO" id="GO:0005634">
    <property type="term" value="C:nucleus"/>
    <property type="evidence" value="ECO:0007669"/>
    <property type="project" value="TreeGrafter"/>
</dbReference>
<dbReference type="SUPFAM" id="SSF54001">
    <property type="entry name" value="Cysteine proteinases"/>
    <property type="match status" value="1"/>
</dbReference>
<evidence type="ECO:0000256" key="1">
    <source>
        <dbReference type="SAM" id="MobiDB-lite"/>
    </source>
</evidence>
<dbReference type="EMBL" id="CAJNDS010001391">
    <property type="protein sequence ID" value="CAE7257314.1"/>
    <property type="molecule type" value="Genomic_DNA"/>
</dbReference>
<protein>
    <submittedName>
        <fullName evidence="3">UBP12 protein</fullName>
    </submittedName>
</protein>
<keyword evidence="4" id="KW-1185">Reference proteome</keyword>
<reference evidence="3" key="1">
    <citation type="submission" date="2021-02" db="EMBL/GenBank/DDBJ databases">
        <authorList>
            <person name="Dougan E. K."/>
            <person name="Rhodes N."/>
            <person name="Thang M."/>
            <person name="Chan C."/>
        </authorList>
    </citation>
    <scope>NUCLEOTIDE SEQUENCE</scope>
</reference>
<dbReference type="Pfam" id="PF00443">
    <property type="entry name" value="UCH"/>
    <property type="match status" value="1"/>
</dbReference>
<dbReference type="GO" id="GO:0031647">
    <property type="term" value="P:regulation of protein stability"/>
    <property type="evidence" value="ECO:0007669"/>
    <property type="project" value="TreeGrafter"/>
</dbReference>
<comment type="caution">
    <text evidence="3">The sequence shown here is derived from an EMBL/GenBank/DDBJ whole genome shotgun (WGS) entry which is preliminary data.</text>
</comment>
<feature type="compositionally biased region" description="Basic and acidic residues" evidence="1">
    <location>
        <begin position="67"/>
        <end position="91"/>
    </location>
</feature>
<accession>A0A812M5S3</accession>
<dbReference type="GO" id="GO:0005829">
    <property type="term" value="C:cytosol"/>
    <property type="evidence" value="ECO:0007669"/>
    <property type="project" value="TreeGrafter"/>
</dbReference>
<sequence length="586" mass="66908">MREKFAEQRTCPETLLVFPQGTKSAPEHARKNRPGKKEEEDTEKAKARRRDNVKTEKEKLKAALLKEVPKEKERDKENDKEGKKDDGKEDKKDTRWISAFVEARPSEDYPPHWYFEDVQFLVSLINFQDLKKSIVKHDKHTFSPVESSDGKAIDRGWHDFVHCDEATLRSSGFVDKDDTVCASVYLAGGAMKVNSKTKSRYMSKIDPGSYERAPQFLNSLVQIWYHLGYFRSARVLPALREIFVRLQVCKAPGQRLFFCYLCLSIWWPRQADPDVFCQEVFSCLESELMPTAEMLKAEEAAVKAAAAKAKGGKAAKALPRVVEVPAENKTLWQSIQDMFTFEVEWAAQALEGDFSDACVHTGPCFTLDGVVRGFATLEETLDQYFSPKIIEDGSGLRVRTTRKFRRTPSVLQWYLKRGDYDCCTGLSGLTETFLRFPRQIDLSKYAEGGALYHLYAIMVECDDHYLSYIRPEMEGDRGQWYRFDDREAGAAVCGVSNATAVDASFGGEEWLCVNYLYGPSAVLKRPRESRASMLLYLKEMPMMPVVHNMFPHDSELGQLLREPKLPKLCPELQMPLQRGEHMQAPL</sequence>
<dbReference type="Gene3D" id="2.60.210.10">
    <property type="entry name" value="Apoptosis, Tumor Necrosis Factor Receptor Associated Protein 2, Chain A"/>
    <property type="match status" value="1"/>
</dbReference>
<name>A0A812M5S3_9DINO</name>
<dbReference type="AlphaFoldDB" id="A0A812M5S3"/>